<feature type="signal peptide" evidence="5">
    <location>
        <begin position="1"/>
        <end position="34"/>
    </location>
</feature>
<evidence type="ECO:0000256" key="5">
    <source>
        <dbReference type="SAM" id="SignalP"/>
    </source>
</evidence>
<sequence length="615" mass="69794">MELTYFRQKLIHPLQRGASAALLCCFILPSVSLADNSKASFGDPEKVLRTIFPVAETGFDPAAARDLYSNAIIEAVFERLYSYDYMASPAKIIPEAADGLPQISEDGKNYTIRIKKGIFFTPDPAFGGKKRELTVQDFVYSWMRLMDPKIASSHRWLLEGKILGLDELHAQAKKSGNFNYDARIAGLEMPDRYTLRIHLTRPDFNLPMILSYTASSAVAREVVEKYRDLQGQVMANPVGTGPFKLVEWVRGSKMILDANPDYRPVYWDFAANQSPEDQGIAKAMQGKRLPQIGRVIVNVILEDQSRLLAFQKDEADLFQLYGGLAPQVLKDGKLKPEFQKKGVQLSRIIDPELAIYYWNMQDPVFGGLSKEKIALRRAIAMAHKVEDEIRIVDNGEAIPLQFPIPPGVVGHDPQYRSMIQYNPAAANALLDKFGYKKGKDGYRTLPDGKPLEIVHTAQTESRGHSQAEVWKKTYDSIGIRMKADFRPFAEILKAEKQCQLTQRISPWMADYPDGDNFMQLFYGKNIHLNNNGCVAIPEYDALYEQSQKLPAGPERDRLYHKMARIMEVYSAQRIGFARYRNMLAQDRVIGYRKHPVMHTEWLYIDIDKNKAPASP</sequence>
<comment type="subcellular location">
    <subcellularLocation>
        <location evidence="1">Cell envelope</location>
    </subcellularLocation>
</comment>
<dbReference type="AlphaFoldDB" id="A0A923L0J9"/>
<keyword evidence="3" id="KW-0813">Transport</keyword>
<dbReference type="InterPro" id="IPR030678">
    <property type="entry name" value="Peptide/Ni-bd"/>
</dbReference>
<dbReference type="SUPFAM" id="SSF53850">
    <property type="entry name" value="Periplasmic binding protein-like II"/>
    <property type="match status" value="1"/>
</dbReference>
<proteinExistence type="inferred from homology"/>
<organism evidence="7 8">
    <name type="scientific">Undibacterium rugosum</name>
    <dbReference type="NCBI Taxonomy" id="2762291"/>
    <lineage>
        <taxon>Bacteria</taxon>
        <taxon>Pseudomonadati</taxon>
        <taxon>Pseudomonadota</taxon>
        <taxon>Betaproteobacteria</taxon>
        <taxon>Burkholderiales</taxon>
        <taxon>Oxalobacteraceae</taxon>
        <taxon>Undibacterium</taxon>
    </lineage>
</organism>
<comment type="similarity">
    <text evidence="2">Belongs to the bacterial solute-binding protein 5 family.</text>
</comment>
<evidence type="ECO:0000256" key="3">
    <source>
        <dbReference type="ARBA" id="ARBA00022448"/>
    </source>
</evidence>
<dbReference type="InterPro" id="IPR000914">
    <property type="entry name" value="SBP_5_dom"/>
</dbReference>
<dbReference type="PANTHER" id="PTHR30290:SF10">
    <property type="entry name" value="PERIPLASMIC OLIGOPEPTIDE-BINDING PROTEIN-RELATED"/>
    <property type="match status" value="1"/>
</dbReference>
<keyword evidence="8" id="KW-1185">Reference proteome</keyword>
<dbReference type="RefSeq" id="WP_186882518.1">
    <property type="nucleotide sequence ID" value="NZ_JACOGG010000026.1"/>
</dbReference>
<feature type="chain" id="PRO_5036677348" evidence="5">
    <location>
        <begin position="35"/>
        <end position="615"/>
    </location>
</feature>
<protein>
    <submittedName>
        <fullName evidence="7">Heme-binding protein</fullName>
    </submittedName>
</protein>
<dbReference type="GO" id="GO:1904680">
    <property type="term" value="F:peptide transmembrane transporter activity"/>
    <property type="evidence" value="ECO:0007669"/>
    <property type="project" value="TreeGrafter"/>
</dbReference>
<evidence type="ECO:0000256" key="1">
    <source>
        <dbReference type="ARBA" id="ARBA00004196"/>
    </source>
</evidence>
<gene>
    <name evidence="7" type="ORF">H8K47_16685</name>
</gene>
<reference evidence="7" key="1">
    <citation type="submission" date="2020-08" db="EMBL/GenBank/DDBJ databases">
        <title>Novel species isolated from subtropical streams in China.</title>
        <authorList>
            <person name="Lu H."/>
        </authorList>
    </citation>
    <scope>NUCLEOTIDE SEQUENCE</scope>
    <source>
        <strain evidence="7">CY7W</strain>
    </source>
</reference>
<evidence type="ECO:0000259" key="6">
    <source>
        <dbReference type="Pfam" id="PF00496"/>
    </source>
</evidence>
<dbReference type="InterPro" id="IPR039424">
    <property type="entry name" value="SBP_5"/>
</dbReference>
<dbReference type="GO" id="GO:0030288">
    <property type="term" value="C:outer membrane-bounded periplasmic space"/>
    <property type="evidence" value="ECO:0007669"/>
    <property type="project" value="UniProtKB-ARBA"/>
</dbReference>
<evidence type="ECO:0000313" key="7">
    <source>
        <dbReference type="EMBL" id="MBC3936996.1"/>
    </source>
</evidence>
<comment type="caution">
    <text evidence="7">The sequence shown here is derived from an EMBL/GenBank/DDBJ whole genome shotgun (WGS) entry which is preliminary data.</text>
</comment>
<evidence type="ECO:0000256" key="4">
    <source>
        <dbReference type="ARBA" id="ARBA00022729"/>
    </source>
</evidence>
<dbReference type="Gene3D" id="3.90.76.10">
    <property type="entry name" value="Dipeptide-binding Protein, Domain 1"/>
    <property type="match status" value="1"/>
</dbReference>
<dbReference type="GO" id="GO:0043190">
    <property type="term" value="C:ATP-binding cassette (ABC) transporter complex"/>
    <property type="evidence" value="ECO:0007669"/>
    <property type="project" value="InterPro"/>
</dbReference>
<dbReference type="Gene3D" id="3.40.190.10">
    <property type="entry name" value="Periplasmic binding protein-like II"/>
    <property type="match status" value="1"/>
</dbReference>
<dbReference type="Pfam" id="PF00496">
    <property type="entry name" value="SBP_bac_5"/>
    <property type="match status" value="1"/>
</dbReference>
<evidence type="ECO:0000256" key="2">
    <source>
        <dbReference type="ARBA" id="ARBA00005695"/>
    </source>
</evidence>
<dbReference type="PANTHER" id="PTHR30290">
    <property type="entry name" value="PERIPLASMIC BINDING COMPONENT OF ABC TRANSPORTER"/>
    <property type="match status" value="1"/>
</dbReference>
<dbReference type="GO" id="GO:0015833">
    <property type="term" value="P:peptide transport"/>
    <property type="evidence" value="ECO:0007669"/>
    <property type="project" value="TreeGrafter"/>
</dbReference>
<dbReference type="PIRSF" id="PIRSF002741">
    <property type="entry name" value="MppA"/>
    <property type="match status" value="1"/>
</dbReference>
<keyword evidence="4 5" id="KW-0732">Signal</keyword>
<evidence type="ECO:0000313" key="8">
    <source>
        <dbReference type="Proteomes" id="UP000612361"/>
    </source>
</evidence>
<dbReference type="EMBL" id="JACOGG010000026">
    <property type="protein sequence ID" value="MBC3936996.1"/>
    <property type="molecule type" value="Genomic_DNA"/>
</dbReference>
<dbReference type="Gene3D" id="3.10.105.10">
    <property type="entry name" value="Dipeptide-binding Protein, Domain 3"/>
    <property type="match status" value="1"/>
</dbReference>
<feature type="domain" description="Solute-binding protein family 5" evidence="6">
    <location>
        <begin position="91"/>
        <end position="525"/>
    </location>
</feature>
<accession>A0A923L0J9</accession>
<dbReference type="Proteomes" id="UP000612361">
    <property type="component" value="Unassembled WGS sequence"/>
</dbReference>
<name>A0A923L0J9_9BURK</name>